<evidence type="ECO:0000313" key="2">
    <source>
        <dbReference type="Proteomes" id="UP000799779"/>
    </source>
</evidence>
<name>A0A6A5X4M3_9PLEO</name>
<evidence type="ECO:0000313" key="1">
    <source>
        <dbReference type="EMBL" id="KAF2007882.1"/>
    </source>
</evidence>
<protein>
    <submittedName>
        <fullName evidence="1">Uncharacterized protein</fullName>
    </submittedName>
</protein>
<proteinExistence type="predicted"/>
<accession>A0A6A5X4M3</accession>
<gene>
    <name evidence="1" type="ORF">P154DRAFT_11069</name>
</gene>
<reference evidence="1" key="1">
    <citation type="journal article" date="2020" name="Stud. Mycol.">
        <title>101 Dothideomycetes genomes: a test case for predicting lifestyles and emergence of pathogens.</title>
        <authorList>
            <person name="Haridas S."/>
            <person name="Albert R."/>
            <person name="Binder M."/>
            <person name="Bloem J."/>
            <person name="Labutti K."/>
            <person name="Salamov A."/>
            <person name="Andreopoulos B."/>
            <person name="Baker S."/>
            <person name="Barry K."/>
            <person name="Bills G."/>
            <person name="Bluhm B."/>
            <person name="Cannon C."/>
            <person name="Castanera R."/>
            <person name="Culley D."/>
            <person name="Daum C."/>
            <person name="Ezra D."/>
            <person name="Gonzalez J."/>
            <person name="Henrissat B."/>
            <person name="Kuo A."/>
            <person name="Liang C."/>
            <person name="Lipzen A."/>
            <person name="Lutzoni F."/>
            <person name="Magnuson J."/>
            <person name="Mondo S."/>
            <person name="Nolan M."/>
            <person name="Ohm R."/>
            <person name="Pangilinan J."/>
            <person name="Park H.-J."/>
            <person name="Ramirez L."/>
            <person name="Alfaro M."/>
            <person name="Sun H."/>
            <person name="Tritt A."/>
            <person name="Yoshinaga Y."/>
            <person name="Zwiers L.-H."/>
            <person name="Turgeon B."/>
            <person name="Goodwin S."/>
            <person name="Spatafora J."/>
            <person name="Crous P."/>
            <person name="Grigoriev I."/>
        </authorList>
    </citation>
    <scope>NUCLEOTIDE SEQUENCE</scope>
    <source>
        <strain evidence="1">CBS 123094</strain>
    </source>
</reference>
<organism evidence="1 2">
    <name type="scientific">Amniculicola lignicola CBS 123094</name>
    <dbReference type="NCBI Taxonomy" id="1392246"/>
    <lineage>
        <taxon>Eukaryota</taxon>
        <taxon>Fungi</taxon>
        <taxon>Dikarya</taxon>
        <taxon>Ascomycota</taxon>
        <taxon>Pezizomycotina</taxon>
        <taxon>Dothideomycetes</taxon>
        <taxon>Pleosporomycetidae</taxon>
        <taxon>Pleosporales</taxon>
        <taxon>Amniculicolaceae</taxon>
        <taxon>Amniculicola</taxon>
    </lineage>
</organism>
<dbReference type="EMBL" id="ML977556">
    <property type="protein sequence ID" value="KAF2007882.1"/>
    <property type="molecule type" value="Genomic_DNA"/>
</dbReference>
<keyword evidence="2" id="KW-1185">Reference proteome</keyword>
<dbReference type="Proteomes" id="UP000799779">
    <property type="component" value="Unassembled WGS sequence"/>
</dbReference>
<dbReference type="AlphaFoldDB" id="A0A6A5X4M3"/>
<sequence length="121" mass="13744">MYCDFASLFSLSLLVAGGAGFGFPYHWCYEIPMREEWLLCRTIGGRGSHRGFLSYRCVCFGFVIFLKYTSIAHATCIMDSESCLFGFWMSSRAGEIVTTLGDIPTWVICYSGRCWELLLEI</sequence>